<reference evidence="4 5" key="1">
    <citation type="submission" date="2018-06" db="EMBL/GenBank/DDBJ databases">
        <authorList>
            <consortium name="Pathogen Informatics"/>
            <person name="Doyle S."/>
        </authorList>
    </citation>
    <scope>NUCLEOTIDE SEQUENCE [LARGE SCALE GENOMIC DNA]</scope>
    <source>
        <strain evidence="4 5">NCTC13043</strain>
    </source>
</reference>
<dbReference type="PANTHER" id="PTHR47566">
    <property type="match status" value="1"/>
</dbReference>
<dbReference type="GO" id="GO:0035591">
    <property type="term" value="F:signaling adaptor activity"/>
    <property type="evidence" value="ECO:0007669"/>
    <property type="project" value="TreeGrafter"/>
</dbReference>
<dbReference type="Proteomes" id="UP000254235">
    <property type="component" value="Unassembled WGS sequence"/>
</dbReference>
<dbReference type="PANTHER" id="PTHR47566:SF1">
    <property type="entry name" value="PROTEIN NUD1"/>
    <property type="match status" value="1"/>
</dbReference>
<keyword evidence="1" id="KW-0433">Leucine-rich repeat</keyword>
<dbReference type="EMBL" id="UGTP01000002">
    <property type="protein sequence ID" value="SUC37435.1"/>
    <property type="molecule type" value="Genomic_DNA"/>
</dbReference>
<gene>
    <name evidence="4" type="primary">inlJ_8</name>
    <name evidence="4" type="ORF">NCTC13043_01923</name>
</gene>
<proteinExistence type="predicted"/>
<dbReference type="AlphaFoldDB" id="A0A379G908"/>
<accession>A0A379G908</accession>
<evidence type="ECO:0000256" key="2">
    <source>
        <dbReference type="ARBA" id="ARBA00022737"/>
    </source>
</evidence>
<dbReference type="SUPFAM" id="SSF52058">
    <property type="entry name" value="L domain-like"/>
    <property type="match status" value="1"/>
</dbReference>
<dbReference type="GeneID" id="78571569"/>
<dbReference type="InterPro" id="IPR032675">
    <property type="entry name" value="LRR_dom_sf"/>
</dbReference>
<name>A0A379G908_9BACT</name>
<evidence type="ECO:0000256" key="3">
    <source>
        <dbReference type="SAM" id="SignalP"/>
    </source>
</evidence>
<dbReference type="RefSeq" id="WP_115083892.1">
    <property type="nucleotide sequence ID" value="NZ_UGTP01000002.1"/>
</dbReference>
<organism evidence="4 5">
    <name type="scientific">Prevotella pallens</name>
    <dbReference type="NCBI Taxonomy" id="60133"/>
    <lineage>
        <taxon>Bacteria</taxon>
        <taxon>Pseudomonadati</taxon>
        <taxon>Bacteroidota</taxon>
        <taxon>Bacteroidia</taxon>
        <taxon>Bacteroidales</taxon>
        <taxon>Prevotellaceae</taxon>
        <taxon>Prevotella</taxon>
    </lineage>
</organism>
<feature type="chain" id="PRO_5017086564" evidence="3">
    <location>
        <begin position="17"/>
        <end position="691"/>
    </location>
</feature>
<evidence type="ECO:0000313" key="4">
    <source>
        <dbReference type="EMBL" id="SUC37435.1"/>
    </source>
</evidence>
<keyword evidence="3" id="KW-0732">Signal</keyword>
<dbReference type="Gene3D" id="3.80.10.10">
    <property type="entry name" value="Ribonuclease Inhibitor"/>
    <property type="match status" value="2"/>
</dbReference>
<keyword evidence="2" id="KW-0677">Repeat</keyword>
<evidence type="ECO:0000313" key="5">
    <source>
        <dbReference type="Proteomes" id="UP000254235"/>
    </source>
</evidence>
<sequence length="691" mass="75492">MNKIVTQFLLCATVVAAVSCTNDTDIVCENSNEHLTQMSFRTVGVPNYDNETTDTLKNAPTRTSLEADQTQVIWNANDVIAIGYKGSTAGAVQPFTTPTTASDVRFWGQAPDNKAPYFMMYPYQNGQKIEVLANNKAKYTYSIPKTQTAIAGTFDPKVNFAVGIIPQEYKPFVAYNLCGLLQFSFHGVSNVAQIKLISRGLEALAGDVSTEVEFKDNGTIGTANSTFVANTQTGIVNYVPASGTMAENTNYFVVLPTGKLASGLTLAFILTDGKSLQVKLNDAVNIERAKRYDLGNIALNASKAKVEILSNKGLIESVKQQISDLEINPDGTLDIYKGNNLEKILSLKGNLNIANNDNITSLDGLQYFRNVTSLNIDGNKNLAGNIDLSKYKQLTGSVEIQHCPAVTKVDVTGLDINTLKVHNMDGVKEVVTRGNKKLEALDLYSNKVLEGVDVSNLPVLKEVRFYSSPRVKTVNTSNTPELRSINAASVNGLESMTGLDDNLLLQDFVASYTKLKKLDFSKQTKLRTVNISYSDVTEIKGLASAGENLLSLELALSHVGALDVSHNPNLQMIDVYAVKEITTLDVRNNLKLTKLRTSFASNLSELKLGNNVALKELRVSHCKFTTLDIRKFTRLTTFYAGSQSPNGFLANIVVTMTAQQKAKFGDIFRESAFDGNANYENTNSYVKVVVQ</sequence>
<dbReference type="Pfam" id="PF23952">
    <property type="entry name" value="LRR_EndoS"/>
    <property type="match status" value="1"/>
</dbReference>
<dbReference type="SUPFAM" id="SSF52047">
    <property type="entry name" value="RNI-like"/>
    <property type="match status" value="1"/>
</dbReference>
<dbReference type="OrthoDB" id="1082874at2"/>
<protein>
    <submittedName>
        <fullName evidence="4">Internalin-J</fullName>
    </submittedName>
</protein>
<feature type="signal peptide" evidence="3">
    <location>
        <begin position="1"/>
        <end position="16"/>
    </location>
</feature>
<dbReference type="InterPro" id="IPR052574">
    <property type="entry name" value="CDIRP"/>
</dbReference>
<dbReference type="PROSITE" id="PS51257">
    <property type="entry name" value="PROKAR_LIPOPROTEIN"/>
    <property type="match status" value="1"/>
</dbReference>
<evidence type="ECO:0000256" key="1">
    <source>
        <dbReference type="ARBA" id="ARBA00022614"/>
    </source>
</evidence>